<gene>
    <name evidence="1" type="ORF">J2S55_008967</name>
</gene>
<organism evidence="1 2">
    <name type="scientific">Streptosporangium brasiliense</name>
    <dbReference type="NCBI Taxonomy" id="47480"/>
    <lineage>
        <taxon>Bacteria</taxon>
        <taxon>Bacillati</taxon>
        <taxon>Actinomycetota</taxon>
        <taxon>Actinomycetes</taxon>
        <taxon>Streptosporangiales</taxon>
        <taxon>Streptosporangiaceae</taxon>
        <taxon>Streptosporangium</taxon>
    </lineage>
</organism>
<evidence type="ECO:0000313" key="2">
    <source>
        <dbReference type="Proteomes" id="UP001230426"/>
    </source>
</evidence>
<reference evidence="1 2" key="1">
    <citation type="submission" date="2023-07" db="EMBL/GenBank/DDBJ databases">
        <title>Sequencing the genomes of 1000 actinobacteria strains.</title>
        <authorList>
            <person name="Klenk H.-P."/>
        </authorList>
    </citation>
    <scope>NUCLEOTIDE SEQUENCE [LARGE SCALE GENOMIC DNA]</scope>
    <source>
        <strain evidence="1 2">DSM 44109</strain>
    </source>
</reference>
<proteinExistence type="predicted"/>
<evidence type="ECO:0000313" key="1">
    <source>
        <dbReference type="EMBL" id="MDP9869701.1"/>
    </source>
</evidence>
<dbReference type="Proteomes" id="UP001230426">
    <property type="component" value="Unassembled WGS sequence"/>
</dbReference>
<accession>A0ABT9RK76</accession>
<dbReference type="EMBL" id="JAUSRB010000002">
    <property type="protein sequence ID" value="MDP9869701.1"/>
    <property type="molecule type" value="Genomic_DNA"/>
</dbReference>
<protein>
    <submittedName>
        <fullName evidence="1">Threonine dehydrogenase-like Zn-dependent dehydrogenase</fullName>
    </submittedName>
</protein>
<sequence>MTVTTAVVGSGARGQIYARAAAAGGRARIAADPDPARRAAPAGALSGHLVVRAAERARATRTVRAL</sequence>
<comment type="caution">
    <text evidence="1">The sequence shown here is derived from an EMBL/GenBank/DDBJ whole genome shotgun (WGS) entry which is preliminary data.</text>
</comment>
<dbReference type="RefSeq" id="WP_306873926.1">
    <property type="nucleotide sequence ID" value="NZ_JAUSRB010000002.1"/>
</dbReference>
<name>A0ABT9RK76_9ACTN</name>
<keyword evidence="2" id="KW-1185">Reference proteome</keyword>